<dbReference type="AlphaFoldDB" id="A0AA91SZF2"/>
<evidence type="ECO:0000259" key="1">
    <source>
        <dbReference type="PROSITE" id="PS51154"/>
    </source>
</evidence>
<comment type="caution">
    <text evidence="2">The sequence shown here is derived from an EMBL/GenBank/DDBJ whole genome shotgun (WGS) entry which is preliminary data.</text>
</comment>
<organism evidence="2 3">
    <name type="scientific">Clavispora lusitaniae</name>
    <name type="common">Candida lusitaniae</name>
    <dbReference type="NCBI Taxonomy" id="36911"/>
    <lineage>
        <taxon>Eukaryota</taxon>
        <taxon>Fungi</taxon>
        <taxon>Dikarya</taxon>
        <taxon>Ascomycota</taxon>
        <taxon>Saccharomycotina</taxon>
        <taxon>Pichiomycetes</taxon>
        <taxon>Metschnikowiaceae</taxon>
        <taxon>Clavispora</taxon>
    </lineage>
</organism>
<dbReference type="Pfam" id="PF14519">
    <property type="entry name" value="Macro_2"/>
    <property type="match status" value="1"/>
</dbReference>
<protein>
    <submittedName>
        <fullName evidence="2">ADP-ribose 1''-phosphate phosphatase</fullName>
    </submittedName>
</protein>
<evidence type="ECO:0000313" key="3">
    <source>
        <dbReference type="Proteomes" id="UP000195602"/>
    </source>
</evidence>
<dbReference type="OMA" id="YIIHCPT"/>
<accession>A0AA91SZF2</accession>
<dbReference type="PROSITE" id="PS51154">
    <property type="entry name" value="MACRO"/>
    <property type="match status" value="1"/>
</dbReference>
<dbReference type="SMART" id="SM00506">
    <property type="entry name" value="A1pp"/>
    <property type="match status" value="1"/>
</dbReference>
<dbReference type="InterPro" id="IPR043472">
    <property type="entry name" value="Macro_dom-like"/>
</dbReference>
<evidence type="ECO:0000313" key="2">
    <source>
        <dbReference type="EMBL" id="OVF04318.1"/>
    </source>
</evidence>
<proteinExistence type="predicted"/>
<name>A0AA91SZF2_CLALS</name>
<dbReference type="Proteomes" id="UP000195602">
    <property type="component" value="Unassembled WGS sequence"/>
</dbReference>
<sequence>MRFFIVNANARVVHALTTCLEEVSPWIRPVQAHAFHGSLNTFLKSYNLPGASALVSPANSLSYMGGGFDRAILEVLAGPGRDYKTMEKAIQAHTARQYRGYLPCGTVHKIDLVDVCGAKSDLVAQDAHATTSSASQITTLLQAPTMVAPGPTSGQYVFDCIWNVLVAAEGEENVILPVFGAGYGGLDASVVARIMAGALGLFYAPLSPLERAAAVLIFLQKDYHQFGLASDIGEIEAHLSDEGKNFFPSSVPWPTPWPDVVRCVKMLQVDRPLLK</sequence>
<dbReference type="InterPro" id="IPR002589">
    <property type="entry name" value="Macro_dom"/>
</dbReference>
<feature type="domain" description="Macro" evidence="1">
    <location>
        <begin position="1"/>
        <end position="217"/>
    </location>
</feature>
<gene>
    <name evidence="2" type="ORF">A9F13_28g00165</name>
</gene>
<dbReference type="Gene3D" id="3.40.220.10">
    <property type="entry name" value="Leucine Aminopeptidase, subunit E, domain 1"/>
    <property type="match status" value="1"/>
</dbReference>
<dbReference type="InterPro" id="IPR028071">
    <property type="entry name" value="Macro-like_dom"/>
</dbReference>
<dbReference type="SUPFAM" id="SSF52949">
    <property type="entry name" value="Macro domain-like"/>
    <property type="match status" value="1"/>
</dbReference>
<dbReference type="EMBL" id="LYUB02000028">
    <property type="protein sequence ID" value="OVF04318.1"/>
    <property type="molecule type" value="Genomic_DNA"/>
</dbReference>
<reference evidence="2 3" key="1">
    <citation type="submission" date="2017-04" db="EMBL/GenBank/DDBJ databases">
        <title>Draft genome of the yeast Clavispora lusitaniae type strain CBS 6936.</title>
        <authorList>
            <person name="Durrens P."/>
            <person name="Klopp C."/>
            <person name="Biteau N."/>
            <person name="Fitton-Ouhabi V."/>
            <person name="Dementhon K."/>
            <person name="Accoceberry I."/>
            <person name="Sherman D.J."/>
            <person name="Noel T."/>
        </authorList>
    </citation>
    <scope>NUCLEOTIDE SEQUENCE [LARGE SCALE GENOMIC DNA]</scope>
    <source>
        <strain evidence="2 3">CBS 6936</strain>
    </source>
</reference>
<dbReference type="KEGG" id="clus:A9F13_28g00165"/>